<gene>
    <name evidence="1" type="ORF">HMPREF0494_0078</name>
</gene>
<dbReference type="HOGENOM" id="CLU_3271681_0_0_9"/>
<dbReference type="AlphaFoldDB" id="C8P434"/>
<dbReference type="EMBL" id="ACLL01000004">
    <property type="protein sequence ID" value="EEW54745.1"/>
    <property type="molecule type" value="Genomic_DNA"/>
</dbReference>
<evidence type="ECO:0000313" key="1">
    <source>
        <dbReference type="EMBL" id="EEW54745.1"/>
    </source>
</evidence>
<organism evidence="1 2">
    <name type="scientific">Limosilactobacillus antri DSM 16041</name>
    <dbReference type="NCBI Taxonomy" id="525309"/>
    <lineage>
        <taxon>Bacteria</taxon>
        <taxon>Bacillati</taxon>
        <taxon>Bacillota</taxon>
        <taxon>Bacilli</taxon>
        <taxon>Lactobacillales</taxon>
        <taxon>Lactobacillaceae</taxon>
        <taxon>Limosilactobacillus</taxon>
    </lineage>
</organism>
<dbReference type="STRING" id="525309.HMPREF0494_0078"/>
<reference evidence="1 2" key="1">
    <citation type="submission" date="2009-09" db="EMBL/GenBank/DDBJ databases">
        <authorList>
            <person name="Qin X."/>
            <person name="Bachman B."/>
            <person name="Battles P."/>
            <person name="Bell A."/>
            <person name="Bess C."/>
            <person name="Bickham C."/>
            <person name="Chaboub L."/>
            <person name="Chen D."/>
            <person name="Coyle M."/>
            <person name="Deiros D.R."/>
            <person name="Dinh H."/>
            <person name="Forbes L."/>
            <person name="Fowler G."/>
            <person name="Francisco L."/>
            <person name="Fu Q."/>
            <person name="Gubbala S."/>
            <person name="Hale W."/>
            <person name="Han Y."/>
            <person name="Hemphill L."/>
            <person name="Highlander S.K."/>
            <person name="Hirani K."/>
            <person name="Hogues M."/>
            <person name="Jackson L."/>
            <person name="Jakkamsetti A."/>
            <person name="Javaid M."/>
            <person name="Jiang H."/>
            <person name="Korchina V."/>
            <person name="Kovar C."/>
            <person name="Lara F."/>
            <person name="Lee S."/>
            <person name="Mata R."/>
            <person name="Mathew T."/>
            <person name="Moen C."/>
            <person name="Morales K."/>
            <person name="Munidasa M."/>
            <person name="Nazareth L."/>
            <person name="Ngo R."/>
            <person name="Nguyen L."/>
            <person name="Okwuonu G."/>
            <person name="Ongeri F."/>
            <person name="Patil S."/>
            <person name="Petrosino J."/>
            <person name="Pham C."/>
            <person name="Pham P."/>
            <person name="Pu L.-L."/>
            <person name="Puazo M."/>
            <person name="Raj R."/>
            <person name="Reid J."/>
            <person name="Rouhana J."/>
            <person name="Saada N."/>
            <person name="Shang Y."/>
            <person name="Simmons D."/>
            <person name="Thornton R."/>
            <person name="Warren J."/>
            <person name="Weissenberger G."/>
            <person name="Zhang J."/>
            <person name="Zhang L."/>
            <person name="Zhou C."/>
            <person name="Zhu D."/>
            <person name="Muzny D."/>
            <person name="Worley K."/>
            <person name="Gibbs R."/>
        </authorList>
    </citation>
    <scope>NUCLEOTIDE SEQUENCE [LARGE SCALE GENOMIC DNA]</scope>
    <source>
        <strain evidence="1 2">DSM 16041</strain>
    </source>
</reference>
<proteinExistence type="predicted"/>
<accession>C8P434</accession>
<dbReference type="Proteomes" id="UP000003675">
    <property type="component" value="Unassembled WGS sequence"/>
</dbReference>
<comment type="caution">
    <text evidence="1">The sequence shown here is derived from an EMBL/GenBank/DDBJ whole genome shotgun (WGS) entry which is preliminary data.</text>
</comment>
<name>C8P434_9LACO</name>
<evidence type="ECO:0000313" key="2">
    <source>
        <dbReference type="Proteomes" id="UP000003675"/>
    </source>
</evidence>
<sequence>MDSLIYGLCVDNTGRYEHYHNDFDIAALNCSYYRKCFSYSK</sequence>
<protein>
    <submittedName>
        <fullName evidence="1">Uncharacterized protein</fullName>
    </submittedName>
</protein>